<sequence length="200" mass="22192">MTTSPDQTVKDLAHLAFCALVSLHTAVQQGAVTSPMAEHLFLVRWLATAQKQKRFPRSVAIDIQQLLDKGRKLGSDAKLRTRFEYVWRSCNGELKHQNDLFRLTYAIESLKAQGWRNELVTLGEWNNGIIKGSEPALYVVKSALNSAFTPEGRLITLLEFRVAGDAQIFIDALATSHIPASQSGNTVTLRPTGVIQDVFT</sequence>
<comment type="caution">
    <text evidence="1">The sequence shown here is derived from an EMBL/GenBank/DDBJ whole genome shotgun (WGS) entry which is preliminary data.</text>
</comment>
<gene>
    <name evidence="1" type="ORF">RDT67_29190</name>
</gene>
<protein>
    <submittedName>
        <fullName evidence="1">DUF2913 family protein</fullName>
    </submittedName>
</protein>
<dbReference type="InterPro" id="IPR021316">
    <property type="entry name" value="DUF2913"/>
</dbReference>
<reference evidence="1" key="1">
    <citation type="submission" date="2023-08" db="EMBL/GenBank/DDBJ databases">
        <title>The Comparative Genomic Analysis of Yersiniaceae from Polar Regions.</title>
        <authorList>
            <person name="Goncharov A."/>
            <person name="Aslanov B."/>
            <person name="Kolodzhieva V."/>
            <person name="Azarov D."/>
            <person name="Mochov A."/>
            <person name="Lebedeva E."/>
        </authorList>
    </citation>
    <scope>NUCLEOTIDE SEQUENCE</scope>
    <source>
        <strain evidence="1">Vf</strain>
    </source>
</reference>
<name>A0AAJ1YH27_SERFO</name>
<accession>A0AAJ1YH27</accession>
<dbReference type="Proteomes" id="UP001224622">
    <property type="component" value="Unassembled WGS sequence"/>
</dbReference>
<organism evidence="1 2">
    <name type="scientific">Serratia fonticola</name>
    <dbReference type="NCBI Taxonomy" id="47917"/>
    <lineage>
        <taxon>Bacteria</taxon>
        <taxon>Pseudomonadati</taxon>
        <taxon>Pseudomonadota</taxon>
        <taxon>Gammaproteobacteria</taxon>
        <taxon>Enterobacterales</taxon>
        <taxon>Yersiniaceae</taxon>
        <taxon>Serratia</taxon>
    </lineage>
</organism>
<dbReference type="Pfam" id="PF11140">
    <property type="entry name" value="DUF2913"/>
    <property type="match status" value="1"/>
</dbReference>
<evidence type="ECO:0000313" key="2">
    <source>
        <dbReference type="Proteomes" id="UP001224622"/>
    </source>
</evidence>
<dbReference type="AlphaFoldDB" id="A0AAJ1YH27"/>
<proteinExistence type="predicted"/>
<dbReference type="EMBL" id="JAVIGA010000076">
    <property type="protein sequence ID" value="MDQ9130473.1"/>
    <property type="molecule type" value="Genomic_DNA"/>
</dbReference>
<evidence type="ECO:0000313" key="1">
    <source>
        <dbReference type="EMBL" id="MDQ9130473.1"/>
    </source>
</evidence>
<dbReference type="RefSeq" id="WP_309048771.1">
    <property type="nucleotide sequence ID" value="NZ_JAVIGA010000076.1"/>
</dbReference>